<dbReference type="InterPro" id="IPR000524">
    <property type="entry name" value="Tscrpt_reg_HTH_GntR"/>
</dbReference>
<dbReference type="RefSeq" id="WP_200357166.1">
    <property type="nucleotide sequence ID" value="NZ_JAENIL010000038.1"/>
</dbReference>
<dbReference type="Pfam" id="PF00392">
    <property type="entry name" value="GntR"/>
    <property type="match status" value="1"/>
</dbReference>
<dbReference type="SUPFAM" id="SSF46785">
    <property type="entry name" value="Winged helix' DNA-binding domain"/>
    <property type="match status" value="1"/>
</dbReference>
<dbReference type="GO" id="GO:0003677">
    <property type="term" value="F:DNA binding"/>
    <property type="evidence" value="ECO:0007669"/>
    <property type="project" value="UniProtKB-KW"/>
</dbReference>
<comment type="caution">
    <text evidence="5">The sequence shown here is derived from an EMBL/GenBank/DDBJ whole genome shotgun (WGS) entry which is preliminary data.</text>
</comment>
<dbReference type="Proteomes" id="UP000617628">
    <property type="component" value="Unassembled WGS sequence"/>
</dbReference>
<protein>
    <submittedName>
        <fullName evidence="5">GntR family transcriptional regulator</fullName>
    </submittedName>
</protein>
<dbReference type="SUPFAM" id="SSF48008">
    <property type="entry name" value="GntR ligand-binding domain-like"/>
    <property type="match status" value="1"/>
</dbReference>
<dbReference type="PANTHER" id="PTHR43537:SF5">
    <property type="entry name" value="UXU OPERON TRANSCRIPTIONAL REGULATOR"/>
    <property type="match status" value="1"/>
</dbReference>
<feature type="domain" description="HTH gntR-type" evidence="4">
    <location>
        <begin position="7"/>
        <end position="74"/>
    </location>
</feature>
<sequence>MKRIEQQDLGQLVYDMLKALIYKKELKPGEQIRQEEVSKRLGVSRTPLLKALQMLEHESLVEFIPRRGVFVKKYDLQELIEIFELREVLEGLAAKRAAARMDSRQTNQLRALFTPFIDQTEIDCTAYEKADQSFHRKVLEIGSGSVLKRYRVVQNIPIIAYQMGLHVPPEVTLADHLELIEAMSDQDADKAEQLMRKHLSRGRIELSKRLEQEEAEALEEPVSAT</sequence>
<dbReference type="EMBL" id="JAENIL010000038">
    <property type="protein sequence ID" value="MBK1878952.1"/>
    <property type="molecule type" value="Genomic_DNA"/>
</dbReference>
<evidence type="ECO:0000256" key="1">
    <source>
        <dbReference type="ARBA" id="ARBA00023015"/>
    </source>
</evidence>
<proteinExistence type="predicted"/>
<dbReference type="SMART" id="SM00345">
    <property type="entry name" value="HTH_GNTR"/>
    <property type="match status" value="1"/>
</dbReference>
<keyword evidence="1" id="KW-0805">Transcription regulation</keyword>
<dbReference type="Pfam" id="PF07729">
    <property type="entry name" value="FCD"/>
    <property type="match status" value="1"/>
</dbReference>
<keyword evidence="3" id="KW-0804">Transcription</keyword>
<evidence type="ECO:0000256" key="3">
    <source>
        <dbReference type="ARBA" id="ARBA00023163"/>
    </source>
</evidence>
<evidence type="ECO:0000256" key="2">
    <source>
        <dbReference type="ARBA" id="ARBA00023125"/>
    </source>
</evidence>
<dbReference type="InterPro" id="IPR011711">
    <property type="entry name" value="GntR_C"/>
</dbReference>
<dbReference type="Gene3D" id="1.10.10.10">
    <property type="entry name" value="Winged helix-like DNA-binding domain superfamily/Winged helix DNA-binding domain"/>
    <property type="match status" value="1"/>
</dbReference>
<evidence type="ECO:0000313" key="6">
    <source>
        <dbReference type="Proteomes" id="UP000617628"/>
    </source>
</evidence>
<dbReference type="InterPro" id="IPR008920">
    <property type="entry name" value="TF_FadR/GntR_C"/>
</dbReference>
<gene>
    <name evidence="5" type="ORF">JIN87_18860</name>
</gene>
<dbReference type="InterPro" id="IPR036390">
    <property type="entry name" value="WH_DNA-bd_sf"/>
</dbReference>
<name>A0A934S349_9BACT</name>
<dbReference type="Gene3D" id="1.20.120.530">
    <property type="entry name" value="GntR ligand-binding domain-like"/>
    <property type="match status" value="1"/>
</dbReference>
<dbReference type="GO" id="GO:0003700">
    <property type="term" value="F:DNA-binding transcription factor activity"/>
    <property type="evidence" value="ECO:0007669"/>
    <property type="project" value="InterPro"/>
</dbReference>
<organism evidence="5 6">
    <name type="scientific">Pelagicoccus mobilis</name>
    <dbReference type="NCBI Taxonomy" id="415221"/>
    <lineage>
        <taxon>Bacteria</taxon>
        <taxon>Pseudomonadati</taxon>
        <taxon>Verrucomicrobiota</taxon>
        <taxon>Opitutia</taxon>
        <taxon>Puniceicoccales</taxon>
        <taxon>Pelagicoccaceae</taxon>
        <taxon>Pelagicoccus</taxon>
    </lineage>
</organism>
<keyword evidence="6" id="KW-1185">Reference proteome</keyword>
<reference evidence="5" key="1">
    <citation type="submission" date="2021-01" db="EMBL/GenBank/DDBJ databases">
        <title>Modified the classification status of verrucomicrobia.</title>
        <authorList>
            <person name="Feng X."/>
        </authorList>
    </citation>
    <scope>NUCLEOTIDE SEQUENCE</scope>
    <source>
        <strain evidence="5">KCTC 13126</strain>
    </source>
</reference>
<accession>A0A934S349</accession>
<evidence type="ECO:0000259" key="4">
    <source>
        <dbReference type="PROSITE" id="PS50949"/>
    </source>
</evidence>
<dbReference type="SMART" id="SM00895">
    <property type="entry name" value="FCD"/>
    <property type="match status" value="1"/>
</dbReference>
<dbReference type="AlphaFoldDB" id="A0A934S349"/>
<keyword evidence="2" id="KW-0238">DNA-binding</keyword>
<dbReference type="PROSITE" id="PS50949">
    <property type="entry name" value="HTH_GNTR"/>
    <property type="match status" value="1"/>
</dbReference>
<dbReference type="PANTHER" id="PTHR43537">
    <property type="entry name" value="TRANSCRIPTIONAL REGULATOR, GNTR FAMILY"/>
    <property type="match status" value="1"/>
</dbReference>
<dbReference type="InterPro" id="IPR036388">
    <property type="entry name" value="WH-like_DNA-bd_sf"/>
</dbReference>
<evidence type="ECO:0000313" key="5">
    <source>
        <dbReference type="EMBL" id="MBK1878952.1"/>
    </source>
</evidence>
<dbReference type="CDD" id="cd07377">
    <property type="entry name" value="WHTH_GntR"/>
    <property type="match status" value="1"/>
</dbReference>